<evidence type="ECO:0000313" key="2">
    <source>
        <dbReference type="EMBL" id="NNU15952.1"/>
    </source>
</evidence>
<proteinExistence type="predicted"/>
<dbReference type="AlphaFoldDB" id="A0A7Y3W560"/>
<reference evidence="2 3" key="1">
    <citation type="submission" date="2020-05" db="EMBL/GenBank/DDBJ databases">
        <title>Parvularcula mediterraneae sp. nov., isolated from polypropylene straw from shallow seawater of the seashore of Laganas in Zakynthos island, Greece.</title>
        <authorList>
            <person name="Szabo I."/>
            <person name="Al-Omari J."/>
            <person name="Rado J."/>
            <person name="Szerdahelyi G.S."/>
        </authorList>
    </citation>
    <scope>NUCLEOTIDE SEQUENCE [LARGE SCALE GENOMIC DNA]</scope>
    <source>
        <strain evidence="2 3">ZS-1/3</strain>
    </source>
</reference>
<dbReference type="InterPro" id="IPR019660">
    <property type="entry name" value="Put_sensory_transdc_reg_YbjN"/>
</dbReference>
<accession>A0A7Y3W560</accession>
<feature type="signal peptide" evidence="1">
    <location>
        <begin position="1"/>
        <end position="20"/>
    </location>
</feature>
<feature type="chain" id="PRO_5031214104" description="YbjN domain-containing protein" evidence="1">
    <location>
        <begin position="21"/>
        <end position="244"/>
    </location>
</feature>
<protein>
    <recommendedName>
        <fullName evidence="4">YbjN domain-containing protein</fullName>
    </recommendedName>
</protein>
<name>A0A7Y3W560_9PROT</name>
<comment type="caution">
    <text evidence="2">The sequence shown here is derived from an EMBL/GenBank/DDBJ whole genome shotgun (WGS) entry which is preliminary data.</text>
</comment>
<sequence length="244" mass="26390">MMRHLILAVAAMFVGLGSAAAQSNALGTSGKIRNPSQTLPSLHAEALIPVLKQMGLGYEGATLPGGEKAILVQTAEGVRFQITPMACDRSNRCRGMHLVTMFETEVDRRTVAAFNDRYAFISAGLSSDRLAYLARYEIADFGMPRGNVAVSIEVFLETAGLFAEHLQKAQPGLKKEPHGSDLSANGLNMSGLMRSVSTGFAPRVAMPHSHALSFEETTDIVETFVRAEKLYPGRIVNELDPLKK</sequence>
<gene>
    <name evidence="2" type="ORF">HK107_06400</name>
</gene>
<evidence type="ECO:0000256" key="1">
    <source>
        <dbReference type="SAM" id="SignalP"/>
    </source>
</evidence>
<evidence type="ECO:0008006" key="4">
    <source>
        <dbReference type="Google" id="ProtNLM"/>
    </source>
</evidence>
<dbReference type="Proteomes" id="UP000536835">
    <property type="component" value="Unassembled WGS sequence"/>
</dbReference>
<dbReference type="RefSeq" id="WP_173197802.1">
    <property type="nucleotide sequence ID" value="NZ_JABFCX010000002.1"/>
</dbReference>
<evidence type="ECO:0000313" key="3">
    <source>
        <dbReference type="Proteomes" id="UP000536835"/>
    </source>
</evidence>
<dbReference type="Pfam" id="PF10722">
    <property type="entry name" value="YbjN"/>
    <property type="match status" value="1"/>
</dbReference>
<organism evidence="2 3">
    <name type="scientific">Parvularcula mediterranea</name>
    <dbReference type="NCBI Taxonomy" id="2732508"/>
    <lineage>
        <taxon>Bacteria</taxon>
        <taxon>Pseudomonadati</taxon>
        <taxon>Pseudomonadota</taxon>
        <taxon>Alphaproteobacteria</taxon>
        <taxon>Parvularculales</taxon>
        <taxon>Parvularculaceae</taxon>
        <taxon>Parvularcula</taxon>
    </lineage>
</organism>
<dbReference type="EMBL" id="JABFCX010000002">
    <property type="protein sequence ID" value="NNU15952.1"/>
    <property type="molecule type" value="Genomic_DNA"/>
</dbReference>
<keyword evidence="3" id="KW-1185">Reference proteome</keyword>
<keyword evidence="1" id="KW-0732">Signal</keyword>